<gene>
    <name evidence="1" type="ORF">PSALAMII_LOCUS4990</name>
</gene>
<dbReference type="OrthoDB" id="2316594at2759"/>
<evidence type="ECO:0008006" key="3">
    <source>
        <dbReference type="Google" id="ProtNLM"/>
    </source>
</evidence>
<accession>A0A9W4NHU6</accession>
<dbReference type="EMBL" id="CAJVPA010000182">
    <property type="protein sequence ID" value="CAG8371662.1"/>
    <property type="molecule type" value="Genomic_DNA"/>
</dbReference>
<proteinExistence type="predicted"/>
<sequence length="498" mass="54858">MELIFTLKDPRLEYHLSLLKFDSPNEQKEQAFLAPIFTGSVLEQPKLAPPQYGLLGGVKSIETSSHANTENEMIKKDPRLFFNVSSPSSIFICGSQGSGKSHTLSCVLEGCLISSKAGRLANPLSAVAFHYDNFNSDNCGSPCEAAFLASHSKIKLRVLCAPTNFLTMKKTYSRFDIKVEPLQIDQANLSTQRMLDLMAVGQDSGPVPLYMHTVKRILREMRLLQQKAGSQFEYKDFKKRILTSGLLPGQLEPLKQRLDTLESFMPPQQAAVHKKGKVKQANPLGLGSDWTPKASQLTIVDLSCPCISHDVACSLFNVCFSIFMEQDTKIGRILALDEAHKYMKDSVEARSFTDTILSTVRLQRHLGARILISTQEPTISTDLLSLCSITIVHRFSSPAWIRALQGHVAGAALDAKSHRELSAYNDGHPENTEFAAKFSLFHRIVHLKVGEALLFSPSAVSCTASGGSQELKNLGSGYMVIKIRDRLTKDGGKSVLSS</sequence>
<name>A0A9W4NHU6_9EURO</name>
<reference evidence="1" key="1">
    <citation type="submission" date="2021-07" db="EMBL/GenBank/DDBJ databases">
        <authorList>
            <person name="Branca A.L. A."/>
        </authorList>
    </citation>
    <scope>NUCLEOTIDE SEQUENCE</scope>
</reference>
<dbReference type="Gene3D" id="3.40.50.300">
    <property type="entry name" value="P-loop containing nucleotide triphosphate hydrolases"/>
    <property type="match status" value="1"/>
</dbReference>
<comment type="caution">
    <text evidence="1">The sequence shown here is derived from an EMBL/GenBank/DDBJ whole genome shotgun (WGS) entry which is preliminary data.</text>
</comment>
<dbReference type="InterPro" id="IPR027417">
    <property type="entry name" value="P-loop_NTPase"/>
</dbReference>
<evidence type="ECO:0000313" key="2">
    <source>
        <dbReference type="Proteomes" id="UP001152646"/>
    </source>
</evidence>
<protein>
    <recommendedName>
        <fullName evidence="3">Zona occludens toxin N-terminal domain-containing protein</fullName>
    </recommendedName>
</protein>
<organism evidence="1 2">
    <name type="scientific">Penicillium salamii</name>
    <dbReference type="NCBI Taxonomy" id="1612424"/>
    <lineage>
        <taxon>Eukaryota</taxon>
        <taxon>Fungi</taxon>
        <taxon>Dikarya</taxon>
        <taxon>Ascomycota</taxon>
        <taxon>Pezizomycotina</taxon>
        <taxon>Eurotiomycetes</taxon>
        <taxon>Eurotiomycetidae</taxon>
        <taxon>Eurotiales</taxon>
        <taxon>Aspergillaceae</taxon>
        <taxon>Penicillium</taxon>
    </lineage>
</organism>
<dbReference type="SUPFAM" id="SSF52540">
    <property type="entry name" value="P-loop containing nucleoside triphosphate hydrolases"/>
    <property type="match status" value="1"/>
</dbReference>
<dbReference type="Proteomes" id="UP001152646">
    <property type="component" value="Unassembled WGS sequence"/>
</dbReference>
<evidence type="ECO:0000313" key="1">
    <source>
        <dbReference type="EMBL" id="CAG8371662.1"/>
    </source>
</evidence>
<dbReference type="AlphaFoldDB" id="A0A9W4NHU6"/>